<dbReference type="AlphaFoldDB" id="A0A3A3FE55"/>
<feature type="signal peptide" evidence="1">
    <location>
        <begin position="1"/>
        <end position="35"/>
    </location>
</feature>
<dbReference type="Gene3D" id="3.90.1170.50">
    <property type="entry name" value="Aldehyde oxidase/xanthine dehydrogenase, a/b hammerhead"/>
    <property type="match status" value="1"/>
</dbReference>
<sequence>MQEITMDRRSFLRAGSVLAGSLVLGFKLPTALAQAAPAQDPDNVNAWLRIAPDGTVTIMVPSAEIGQGVYTSAPMLVAEELECDWKQVRAELAPTDPVYANRMFKVQATASSTSARWSFEPLRRIGAVARIMLIDAAARTWNVPLAECHAQLGKVVHSPTGRALGYGELAPKAAQLPRPTEVKLKDPAQWTLIGKPVARLDIPLKTNGSAGFGVDVRVPGMLIGTVASCPVRGGKLKRVNGKPALAVRGVKRVVPLESAVVVLADSYWTAKQGLTRLKPEWQTQTGSMLDSKTLMAGFKNALADAAVAKRVGAPETILSGSGTRVEADYEVPYLAHATMEPINATADVRSDRAEIWGPTQVCGEIAHKLAPYLGLPEERIVVHSTFAGGGFGRREEFDVFIQAALASKAAQRPVKLIWSREEDIQQDFYRPAAAARFAAVLDERGHIAALETRLACSSIYIRNFPARVKDGIDPKSVEGTVDVPYALPNFAVRYAMVNTSVPAGFWRGVGYTQNCFFFESFVDEIAHKAGQDPVAFRQSLLKDKPRHAELLSRLARRSRWGNVPAGHHVGVALSEAWGSISGAVVELSVKDKRITIHRIVCAVDCGTVINPATVERQMEGATIWALTASMFGEITIDQGRILQSNFHDYPMLHLAQTPPIECELIESGAKIGGVGESGVPPLAPALCNALFAATGERLRSLPLARHGYVLA</sequence>
<dbReference type="Pfam" id="PF20256">
    <property type="entry name" value="MoCoBD_2"/>
    <property type="match status" value="2"/>
</dbReference>
<dbReference type="InterPro" id="IPR008274">
    <property type="entry name" value="AldOxase/xan_DH_MoCoBD1"/>
</dbReference>
<dbReference type="EMBL" id="QYUO01000003">
    <property type="protein sequence ID" value="RJF91646.1"/>
    <property type="molecule type" value="Genomic_DNA"/>
</dbReference>
<evidence type="ECO:0000259" key="2">
    <source>
        <dbReference type="SMART" id="SM01008"/>
    </source>
</evidence>
<dbReference type="InterPro" id="IPR046867">
    <property type="entry name" value="AldOxase/xan_DH_MoCoBD2"/>
</dbReference>
<keyword evidence="1" id="KW-0732">Signal</keyword>
<keyword evidence="4" id="KW-1185">Reference proteome</keyword>
<reference evidence="4" key="1">
    <citation type="submission" date="2018-09" db="EMBL/GenBank/DDBJ databases">
        <authorList>
            <person name="Zhu H."/>
        </authorList>
    </citation>
    <scope>NUCLEOTIDE SEQUENCE [LARGE SCALE GENOMIC DNA]</scope>
    <source>
        <strain evidence="4">K1R23-30</strain>
    </source>
</reference>
<evidence type="ECO:0000256" key="1">
    <source>
        <dbReference type="SAM" id="SignalP"/>
    </source>
</evidence>
<dbReference type="InterPro" id="IPR000674">
    <property type="entry name" value="Ald_Oxase/Xan_DH_a/b"/>
</dbReference>
<dbReference type="SUPFAM" id="SSF56003">
    <property type="entry name" value="Molybdenum cofactor-binding domain"/>
    <property type="match status" value="2"/>
</dbReference>
<dbReference type="PANTHER" id="PTHR47495">
    <property type="entry name" value="ALDEHYDE DEHYDROGENASE"/>
    <property type="match status" value="1"/>
</dbReference>
<evidence type="ECO:0000313" key="4">
    <source>
        <dbReference type="Proteomes" id="UP000265955"/>
    </source>
</evidence>
<gene>
    <name evidence="3" type="ORF">D3871_23400</name>
</gene>
<dbReference type="Pfam" id="PF02738">
    <property type="entry name" value="MoCoBD_1"/>
    <property type="match status" value="1"/>
</dbReference>
<evidence type="ECO:0000313" key="3">
    <source>
        <dbReference type="EMBL" id="RJF91646.1"/>
    </source>
</evidence>
<protein>
    <submittedName>
        <fullName evidence="3">Xanthine dehydrogenase family protein molybdopterin-binding subunit</fullName>
    </submittedName>
</protein>
<dbReference type="RefSeq" id="WP_119771544.1">
    <property type="nucleotide sequence ID" value="NZ_QYUO01000003.1"/>
</dbReference>
<dbReference type="Gene3D" id="3.30.365.10">
    <property type="entry name" value="Aldehyde oxidase/xanthine dehydrogenase, molybdopterin binding domain"/>
    <property type="match status" value="4"/>
</dbReference>
<proteinExistence type="predicted"/>
<accession>A0A3A3FE55</accession>
<name>A0A3A3FE55_9BURK</name>
<feature type="chain" id="PRO_5017242524" evidence="1">
    <location>
        <begin position="36"/>
        <end position="711"/>
    </location>
</feature>
<dbReference type="InterPro" id="IPR037165">
    <property type="entry name" value="AldOxase/xan_DH_Mopterin-bd_sf"/>
</dbReference>
<comment type="caution">
    <text evidence="3">The sequence shown here is derived from an EMBL/GenBank/DDBJ whole genome shotgun (WGS) entry which is preliminary data.</text>
</comment>
<dbReference type="PANTHER" id="PTHR47495:SF2">
    <property type="entry name" value="ALDEHYDE DEHYDROGENASE"/>
    <property type="match status" value="1"/>
</dbReference>
<dbReference type="PROSITE" id="PS51318">
    <property type="entry name" value="TAT"/>
    <property type="match status" value="1"/>
</dbReference>
<dbReference type="GO" id="GO:0016491">
    <property type="term" value="F:oxidoreductase activity"/>
    <property type="evidence" value="ECO:0007669"/>
    <property type="project" value="InterPro"/>
</dbReference>
<dbReference type="SMART" id="SM01008">
    <property type="entry name" value="Ald_Xan_dh_C"/>
    <property type="match status" value="1"/>
</dbReference>
<dbReference type="InterPro" id="IPR006311">
    <property type="entry name" value="TAT_signal"/>
</dbReference>
<dbReference type="InterPro" id="IPR052516">
    <property type="entry name" value="N-heterocyclic_Hydroxylase"/>
</dbReference>
<dbReference type="OrthoDB" id="6073217at2"/>
<dbReference type="InterPro" id="IPR012368">
    <property type="entry name" value="OxRdtase_Mopterin-bd_su_IorB"/>
</dbReference>
<dbReference type="Proteomes" id="UP000265955">
    <property type="component" value="Unassembled WGS sequence"/>
</dbReference>
<feature type="domain" description="Aldehyde oxidase/xanthine dehydrogenase a/b hammerhead" evidence="2">
    <location>
        <begin position="207"/>
        <end position="285"/>
    </location>
</feature>
<organism evidence="3 4">
    <name type="scientific">Noviherbaspirillum saxi</name>
    <dbReference type="NCBI Taxonomy" id="2320863"/>
    <lineage>
        <taxon>Bacteria</taxon>
        <taxon>Pseudomonadati</taxon>
        <taxon>Pseudomonadota</taxon>
        <taxon>Betaproteobacteria</taxon>
        <taxon>Burkholderiales</taxon>
        <taxon>Oxalobacteraceae</taxon>
        <taxon>Noviherbaspirillum</taxon>
    </lineage>
</organism>
<dbReference type="PIRSF" id="PIRSF036389">
    <property type="entry name" value="IOR_B"/>
    <property type="match status" value="1"/>
</dbReference>